<evidence type="ECO:0000256" key="4">
    <source>
        <dbReference type="RuleBase" id="RU004478"/>
    </source>
</evidence>
<feature type="coiled-coil region" evidence="5">
    <location>
        <begin position="25"/>
        <end position="121"/>
    </location>
</feature>
<accession>A0A830F7I4</accession>
<dbReference type="InterPro" id="IPR009012">
    <property type="entry name" value="GrpE_head"/>
</dbReference>
<keyword evidence="2 3" id="KW-0143">Chaperone</keyword>
<comment type="subunit">
    <text evidence="3">Homodimer.</text>
</comment>
<comment type="function">
    <text evidence="3">Participates actively in the response to hyperosmotic and heat shock by preventing the aggregation of stress-denatured proteins, in association with DnaK and GrpE. It is the nucleotide exchange factor for DnaK and may function as a thermosensor. Unfolded proteins bind initially to DnaJ; upon interaction with the DnaJ-bound protein, DnaK hydrolyzes its bound ATP, resulting in the formation of a stable complex. GrpE releases ADP from DnaK; ATP binding to DnaK triggers the release of the substrate protein, thus completing the reaction cycle. Several rounds of ATP-dependent interactions between DnaJ, DnaK and GrpE are required for fully efficient folding.</text>
</comment>
<evidence type="ECO:0000256" key="6">
    <source>
        <dbReference type="SAM" id="MobiDB-lite"/>
    </source>
</evidence>
<dbReference type="RefSeq" id="WP_188978555.1">
    <property type="nucleotide sequence ID" value="NZ_BMPG01000002.1"/>
</dbReference>
<dbReference type="InterPro" id="IPR013805">
    <property type="entry name" value="GrpE_CC"/>
</dbReference>
<sequence>MNDDADAGQAVEEESPVESTLADRVAEYDEALAAEVEAVEAHERELEAEVADLREEVDETEERLKRVQADFQNYKKRAKKRQEQMEERATEDLVTRLLDVYDNLERALAEESGDYEGLKEGVKLTKGEFERVLENEGVEEIRPEEGAETDPERHEVMMQVESDAPAGTVAEVYRPGYEMGEKVLRPAQVTVSSRE</sequence>
<dbReference type="GO" id="GO:0051082">
    <property type="term" value="F:unfolded protein binding"/>
    <property type="evidence" value="ECO:0007669"/>
    <property type="project" value="TreeGrafter"/>
</dbReference>
<organism evidence="7 8">
    <name type="scientific">Halocalculus aciditolerans</name>
    <dbReference type="NCBI Taxonomy" id="1383812"/>
    <lineage>
        <taxon>Archaea</taxon>
        <taxon>Methanobacteriati</taxon>
        <taxon>Methanobacteriota</taxon>
        <taxon>Stenosarchaea group</taxon>
        <taxon>Halobacteria</taxon>
        <taxon>Halobacteriales</taxon>
        <taxon>Halobacteriaceae</taxon>
        <taxon>Halocalculus</taxon>
    </lineage>
</organism>
<reference evidence="7" key="1">
    <citation type="journal article" date="2014" name="Int. J. Syst. Evol. Microbiol.">
        <title>Complete genome sequence of Corynebacterium casei LMG S-19264T (=DSM 44701T), isolated from a smear-ripened cheese.</title>
        <authorList>
            <consortium name="US DOE Joint Genome Institute (JGI-PGF)"/>
            <person name="Walter F."/>
            <person name="Albersmeier A."/>
            <person name="Kalinowski J."/>
            <person name="Ruckert C."/>
        </authorList>
    </citation>
    <scope>NUCLEOTIDE SEQUENCE</scope>
    <source>
        <strain evidence="7">JCM 19596</strain>
    </source>
</reference>
<dbReference type="EMBL" id="BMPG01000002">
    <property type="protein sequence ID" value="GGL62072.1"/>
    <property type="molecule type" value="Genomic_DNA"/>
</dbReference>
<dbReference type="GO" id="GO:0000774">
    <property type="term" value="F:adenyl-nucleotide exchange factor activity"/>
    <property type="evidence" value="ECO:0007669"/>
    <property type="project" value="InterPro"/>
</dbReference>
<dbReference type="PANTHER" id="PTHR21237">
    <property type="entry name" value="GRPE PROTEIN"/>
    <property type="match status" value="1"/>
</dbReference>
<evidence type="ECO:0000313" key="7">
    <source>
        <dbReference type="EMBL" id="GGL62072.1"/>
    </source>
</evidence>
<dbReference type="GO" id="GO:0051087">
    <property type="term" value="F:protein-folding chaperone binding"/>
    <property type="evidence" value="ECO:0007669"/>
    <property type="project" value="InterPro"/>
</dbReference>
<dbReference type="GO" id="GO:0006457">
    <property type="term" value="P:protein folding"/>
    <property type="evidence" value="ECO:0007669"/>
    <property type="project" value="InterPro"/>
</dbReference>
<gene>
    <name evidence="3" type="primary">grpE</name>
    <name evidence="7" type="ORF">GCM10009039_20320</name>
</gene>
<dbReference type="OrthoDB" id="372230at2157"/>
<name>A0A830F7I4_9EURY</name>
<dbReference type="GO" id="GO:0042803">
    <property type="term" value="F:protein homodimerization activity"/>
    <property type="evidence" value="ECO:0007669"/>
    <property type="project" value="InterPro"/>
</dbReference>
<evidence type="ECO:0000256" key="2">
    <source>
        <dbReference type="ARBA" id="ARBA00023186"/>
    </source>
</evidence>
<evidence type="ECO:0000256" key="3">
    <source>
        <dbReference type="HAMAP-Rule" id="MF_01151"/>
    </source>
</evidence>
<comment type="similarity">
    <text evidence="1 3 4">Belongs to the GrpE family.</text>
</comment>
<keyword evidence="8" id="KW-1185">Reference proteome</keyword>
<keyword evidence="5" id="KW-0175">Coiled coil</keyword>
<evidence type="ECO:0000313" key="8">
    <source>
        <dbReference type="Proteomes" id="UP000607197"/>
    </source>
</evidence>
<proteinExistence type="inferred from homology"/>
<dbReference type="Gene3D" id="3.90.20.20">
    <property type="match status" value="1"/>
</dbReference>
<dbReference type="Pfam" id="PF01025">
    <property type="entry name" value="GrpE"/>
    <property type="match status" value="1"/>
</dbReference>
<evidence type="ECO:0000256" key="1">
    <source>
        <dbReference type="ARBA" id="ARBA00009054"/>
    </source>
</evidence>
<dbReference type="InterPro" id="IPR000740">
    <property type="entry name" value="GrpE"/>
</dbReference>
<dbReference type="PRINTS" id="PR00773">
    <property type="entry name" value="GRPEPROTEIN"/>
</dbReference>
<comment type="subcellular location">
    <subcellularLocation>
        <location evidence="3">Cytoplasm</location>
    </subcellularLocation>
</comment>
<dbReference type="Gene3D" id="2.30.22.10">
    <property type="entry name" value="Head domain of nucleotide exchange factor GrpE"/>
    <property type="match status" value="1"/>
</dbReference>
<feature type="compositionally biased region" description="Acidic residues" evidence="6">
    <location>
        <begin position="1"/>
        <end position="16"/>
    </location>
</feature>
<keyword evidence="3" id="KW-0963">Cytoplasm</keyword>
<comment type="caution">
    <text evidence="7">The sequence shown here is derived from an EMBL/GenBank/DDBJ whole genome shotgun (WGS) entry which is preliminary data.</text>
</comment>
<protein>
    <recommendedName>
        <fullName evidence="3">Protein GrpE</fullName>
    </recommendedName>
    <alternativeName>
        <fullName evidence="3">HSP-70 cofactor</fullName>
    </alternativeName>
</protein>
<reference evidence="7" key="2">
    <citation type="submission" date="2020-09" db="EMBL/GenBank/DDBJ databases">
        <authorList>
            <person name="Sun Q."/>
            <person name="Ohkuma M."/>
        </authorList>
    </citation>
    <scope>NUCLEOTIDE SEQUENCE</scope>
    <source>
        <strain evidence="7">JCM 19596</strain>
    </source>
</reference>
<dbReference type="Proteomes" id="UP000607197">
    <property type="component" value="Unassembled WGS sequence"/>
</dbReference>
<evidence type="ECO:0000256" key="5">
    <source>
        <dbReference type="SAM" id="Coils"/>
    </source>
</evidence>
<dbReference type="AlphaFoldDB" id="A0A830F7I4"/>
<feature type="region of interest" description="Disordered" evidence="6">
    <location>
        <begin position="1"/>
        <end position="21"/>
    </location>
</feature>
<keyword evidence="3" id="KW-0346">Stress response</keyword>
<dbReference type="HAMAP" id="MF_01151">
    <property type="entry name" value="GrpE"/>
    <property type="match status" value="1"/>
</dbReference>
<dbReference type="SUPFAM" id="SSF58014">
    <property type="entry name" value="Coiled-coil domain of nucleotide exchange factor GrpE"/>
    <property type="match status" value="1"/>
</dbReference>
<dbReference type="SUPFAM" id="SSF51064">
    <property type="entry name" value="Head domain of nucleotide exchange factor GrpE"/>
    <property type="match status" value="1"/>
</dbReference>
<dbReference type="GO" id="GO:0005737">
    <property type="term" value="C:cytoplasm"/>
    <property type="evidence" value="ECO:0007669"/>
    <property type="project" value="UniProtKB-SubCell"/>
</dbReference>
<dbReference type="PANTHER" id="PTHR21237:SF23">
    <property type="entry name" value="GRPE PROTEIN HOMOLOG, MITOCHONDRIAL"/>
    <property type="match status" value="1"/>
</dbReference>
<dbReference type="CDD" id="cd00446">
    <property type="entry name" value="GrpE"/>
    <property type="match status" value="1"/>
</dbReference>